<dbReference type="SUPFAM" id="SSF54849">
    <property type="entry name" value="GroEL-intermediate domain like"/>
    <property type="match status" value="1"/>
</dbReference>
<evidence type="ECO:0000313" key="3">
    <source>
        <dbReference type="EMBL" id="AQM32606.1"/>
    </source>
</evidence>
<dbReference type="Gene3D" id="1.10.560.10">
    <property type="entry name" value="GroEL-like equatorial domain"/>
    <property type="match status" value="1"/>
</dbReference>
<proteinExistence type="inferred from homology"/>
<dbReference type="NCBIfam" id="NF009487">
    <property type="entry name" value="PRK12849.1"/>
    <property type="match status" value="1"/>
</dbReference>
<keyword evidence="2" id="KW-0143">Chaperone</keyword>
<evidence type="ECO:0000256" key="2">
    <source>
        <dbReference type="ARBA" id="ARBA00023186"/>
    </source>
</evidence>
<dbReference type="InterPro" id="IPR027410">
    <property type="entry name" value="TCP-1-like_intermed_sf"/>
</dbReference>
<reference evidence="3" key="1">
    <citation type="journal article" date="2017" name="ISME J.">
        <title>Novel chaperonins are prevalent in the virioplankton and demonstrate links to viral biology and ecology.</title>
        <authorList>
            <person name="Marine R.L."/>
            <person name="Nasko D.J."/>
            <person name="Wray J."/>
            <person name="Polson S.W."/>
            <person name="Wommack K.E."/>
        </authorList>
    </citation>
    <scope>NUCLEOTIDE SEQUENCE</scope>
</reference>
<dbReference type="GO" id="GO:0005524">
    <property type="term" value="F:ATP binding"/>
    <property type="evidence" value="ECO:0007669"/>
    <property type="project" value="InterPro"/>
</dbReference>
<evidence type="ECO:0000256" key="1">
    <source>
        <dbReference type="ARBA" id="ARBA00006607"/>
    </source>
</evidence>
<dbReference type="Gene3D" id="3.50.7.10">
    <property type="entry name" value="GroEL"/>
    <property type="match status" value="1"/>
</dbReference>
<dbReference type="EMBL" id="KU595440">
    <property type="protein sequence ID" value="AQM32606.1"/>
    <property type="molecule type" value="Genomic_DNA"/>
</dbReference>
<dbReference type="Gene3D" id="3.30.260.10">
    <property type="entry name" value="TCP-1-like chaperonin intermediate domain"/>
    <property type="match status" value="1"/>
</dbReference>
<organism evidence="3">
    <name type="scientific">uncultured virus</name>
    <dbReference type="NCBI Taxonomy" id="340016"/>
    <lineage>
        <taxon>Viruses</taxon>
        <taxon>environmental samples</taxon>
    </lineage>
</organism>
<dbReference type="SUPFAM" id="SSF52029">
    <property type="entry name" value="GroEL apical domain-like"/>
    <property type="match status" value="1"/>
</dbReference>
<comment type="similarity">
    <text evidence="1">Belongs to the chaperonin (HSP60) family.</text>
</comment>
<protein>
    <submittedName>
        <fullName evidence="3">Chaperonin GroEL</fullName>
    </submittedName>
</protein>
<dbReference type="InterPro" id="IPR027413">
    <property type="entry name" value="GROEL-like_equatorial_sf"/>
</dbReference>
<dbReference type="InterPro" id="IPR027409">
    <property type="entry name" value="GroEL-like_apical_dom_sf"/>
</dbReference>
<dbReference type="Pfam" id="PF00118">
    <property type="entry name" value="Cpn60_TCP1"/>
    <property type="match status" value="1"/>
</dbReference>
<dbReference type="NCBIfam" id="NF000592">
    <property type="entry name" value="PRK00013.1"/>
    <property type="match status" value="1"/>
</dbReference>
<dbReference type="InterPro" id="IPR001844">
    <property type="entry name" value="Cpn60/GroEL"/>
</dbReference>
<accession>A0A219YK67</accession>
<sequence>MEYNHPSELIKELNFGQQAKDKIIAGVDKLAQAVKSTLGASGKCVIYEDARGNPVITKDGVTVAESVVLYDPVENLGATLIKQAAQNTVKEAGDGTTTATVLAEALIKEVNKEEYKDISIRDIKNGINSALDKVNTYLTDTAIDVEGSMLEDVSSISCNNDRSLGIIIAEAYEKVGEDGVVFMETSETEKTYADIVDGVQFDCGITSPHFVTDTEKHEAVLEEPLVLIVGSKIPNIRKIQTILEHVIKNKKELLIVAEVDQQLKSALMMNKVKGNIKVNIIDLPGFGPTKQDTIQDLAFLTGATVINEELGDDMDLITVDCLGKAKKAVTNDKNTVITTIDLGVDLQERIENVKKAIKSEKNGYLKKKIQDRLAMLSGKVGVVKVGAASKVELKEKKDRVEDAIYATKAALKEGIVPGGGIALLNAAQELATDNSTEKILLNAIKAPYNTILDNAGIYRATEPIKGVGINVKDNNECNMIQEGIIDPVLVTKSALKNAVSVVTTIISADCIISNMRGDASSQ</sequence>
<dbReference type="PANTHER" id="PTHR45633">
    <property type="entry name" value="60 KDA HEAT SHOCK PROTEIN, MITOCHONDRIAL"/>
    <property type="match status" value="1"/>
</dbReference>
<dbReference type="SUPFAM" id="SSF48592">
    <property type="entry name" value="GroEL equatorial domain-like"/>
    <property type="match status" value="1"/>
</dbReference>
<dbReference type="InterPro" id="IPR002423">
    <property type="entry name" value="Cpn60/GroEL/TCP-1"/>
</dbReference>
<dbReference type="PRINTS" id="PR00298">
    <property type="entry name" value="CHAPERONIN60"/>
</dbReference>
<gene>
    <name evidence="3" type="primary">GroEL</name>
</gene>
<dbReference type="GO" id="GO:0140662">
    <property type="term" value="F:ATP-dependent protein folding chaperone"/>
    <property type="evidence" value="ECO:0007669"/>
    <property type="project" value="InterPro"/>
</dbReference>
<name>A0A219YK67_9VIRU</name>
<dbReference type="GO" id="GO:0042026">
    <property type="term" value="P:protein refolding"/>
    <property type="evidence" value="ECO:0007669"/>
    <property type="project" value="InterPro"/>
</dbReference>
<dbReference type="FunFam" id="3.50.7.10:FF:000001">
    <property type="entry name" value="60 kDa chaperonin"/>
    <property type="match status" value="1"/>
</dbReference>